<evidence type="ECO:0000313" key="3">
    <source>
        <dbReference type="Proteomes" id="UP001178508"/>
    </source>
</evidence>
<feature type="region of interest" description="Disordered" evidence="1">
    <location>
        <begin position="1"/>
        <end position="20"/>
    </location>
</feature>
<evidence type="ECO:0000256" key="1">
    <source>
        <dbReference type="SAM" id="MobiDB-lite"/>
    </source>
</evidence>
<gene>
    <name evidence="2" type="ORF">XNOV1_A022598</name>
</gene>
<proteinExistence type="predicted"/>
<sequence>MAEPRGKQKQQSSARPLVSCTESGAVKQVHHAAEAERASLSNPVCRLSISPLTECTSQASRLVEQPVAVNPESLVQVLQKEKETTLRRRGFNGAGLHRRDMLKNLLGVFIFQDTLEEQKISIKFSPLELNPLSIFSTDSTKSDDFYQKILPLNPWDQNRIFTERTK</sequence>
<evidence type="ECO:0000313" key="2">
    <source>
        <dbReference type="EMBL" id="CAJ1081692.1"/>
    </source>
</evidence>
<dbReference type="AlphaFoldDB" id="A0AAV1HBT0"/>
<keyword evidence="3" id="KW-1185">Reference proteome</keyword>
<dbReference type="Proteomes" id="UP001178508">
    <property type="component" value="Chromosome 20"/>
</dbReference>
<organism evidence="2 3">
    <name type="scientific">Xyrichtys novacula</name>
    <name type="common">Pearly razorfish</name>
    <name type="synonym">Hemipteronotus novacula</name>
    <dbReference type="NCBI Taxonomy" id="13765"/>
    <lineage>
        <taxon>Eukaryota</taxon>
        <taxon>Metazoa</taxon>
        <taxon>Chordata</taxon>
        <taxon>Craniata</taxon>
        <taxon>Vertebrata</taxon>
        <taxon>Euteleostomi</taxon>
        <taxon>Actinopterygii</taxon>
        <taxon>Neopterygii</taxon>
        <taxon>Teleostei</taxon>
        <taxon>Neoteleostei</taxon>
        <taxon>Acanthomorphata</taxon>
        <taxon>Eupercaria</taxon>
        <taxon>Labriformes</taxon>
        <taxon>Labridae</taxon>
        <taxon>Xyrichtys</taxon>
    </lineage>
</organism>
<dbReference type="EMBL" id="OY660883">
    <property type="protein sequence ID" value="CAJ1081692.1"/>
    <property type="molecule type" value="Genomic_DNA"/>
</dbReference>
<reference evidence="2" key="1">
    <citation type="submission" date="2023-08" db="EMBL/GenBank/DDBJ databases">
        <authorList>
            <person name="Alioto T."/>
            <person name="Alioto T."/>
            <person name="Gomez Garrido J."/>
        </authorList>
    </citation>
    <scope>NUCLEOTIDE SEQUENCE</scope>
</reference>
<name>A0AAV1HBT0_XYRNO</name>
<protein>
    <submittedName>
        <fullName evidence="2">Uncharacterized protein</fullName>
    </submittedName>
</protein>
<accession>A0AAV1HBT0</accession>